<dbReference type="InterPro" id="IPR003382">
    <property type="entry name" value="Flavoprotein"/>
</dbReference>
<evidence type="ECO:0000256" key="1">
    <source>
        <dbReference type="ARBA" id="ARBA00022793"/>
    </source>
</evidence>
<dbReference type="GO" id="GO:0046872">
    <property type="term" value="F:metal ion binding"/>
    <property type="evidence" value="ECO:0007669"/>
    <property type="project" value="UniProtKB-KW"/>
</dbReference>
<dbReference type="EMBL" id="FNSH01000001">
    <property type="protein sequence ID" value="SEB41204.1"/>
    <property type="molecule type" value="Genomic_DNA"/>
</dbReference>
<feature type="domain" description="Flavoprotein" evidence="5">
    <location>
        <begin position="12"/>
        <end position="181"/>
    </location>
</feature>
<comment type="caution">
    <text evidence="3">Lacks conserved residue(s) required for the propagation of feature annotation.</text>
</comment>
<feature type="domain" description="DNA/pantothenate metabolism flavoprotein C-terminal" evidence="6">
    <location>
        <begin position="193"/>
        <end position="402"/>
    </location>
</feature>
<comment type="cofactor">
    <cofactor evidence="3">
        <name>Mg(2+)</name>
        <dbReference type="ChEBI" id="CHEBI:18420"/>
    </cofactor>
</comment>
<gene>
    <name evidence="3" type="primary">coaBC</name>
    <name evidence="7" type="ORF">SAMN04489746_0128</name>
</gene>
<dbReference type="InterPro" id="IPR005252">
    <property type="entry name" value="CoaBC"/>
</dbReference>
<keyword evidence="1 3" id="KW-0210">Decarboxylase</keyword>
<evidence type="ECO:0000259" key="6">
    <source>
        <dbReference type="Pfam" id="PF04127"/>
    </source>
</evidence>
<keyword evidence="3 4" id="KW-0285">Flavoprotein</keyword>
<dbReference type="InterPro" id="IPR036551">
    <property type="entry name" value="Flavin_trans-like"/>
</dbReference>
<feature type="binding site" evidence="3">
    <location>
        <position position="349"/>
    </location>
    <ligand>
        <name>CTP</name>
        <dbReference type="ChEBI" id="CHEBI:37563"/>
    </ligand>
</feature>
<keyword evidence="3" id="KW-0460">Magnesium</keyword>
<keyword evidence="3 4" id="KW-0288">FMN</keyword>
<dbReference type="GO" id="GO:0071513">
    <property type="term" value="C:phosphopantothenoylcysteine decarboxylase complex"/>
    <property type="evidence" value="ECO:0007669"/>
    <property type="project" value="TreeGrafter"/>
</dbReference>
<feature type="binding site" evidence="3">
    <location>
        <position position="331"/>
    </location>
    <ligand>
        <name>CTP</name>
        <dbReference type="ChEBI" id="CHEBI:37563"/>
    </ligand>
</feature>
<feature type="region of interest" description="Phosphopantothenate--cysteine ligase" evidence="3">
    <location>
        <begin position="198"/>
        <end position="409"/>
    </location>
</feature>
<comment type="catalytic activity">
    <reaction evidence="3 4">
        <text>N-[(R)-4-phosphopantothenoyl]-L-cysteine + H(+) = (R)-4'-phosphopantetheine + CO2</text>
        <dbReference type="Rhea" id="RHEA:16793"/>
        <dbReference type="ChEBI" id="CHEBI:15378"/>
        <dbReference type="ChEBI" id="CHEBI:16526"/>
        <dbReference type="ChEBI" id="CHEBI:59458"/>
        <dbReference type="ChEBI" id="CHEBI:61723"/>
        <dbReference type="EC" id="4.1.1.36"/>
    </reaction>
</comment>
<dbReference type="GO" id="GO:0004633">
    <property type="term" value="F:phosphopantothenoylcysteine decarboxylase activity"/>
    <property type="evidence" value="ECO:0007669"/>
    <property type="project" value="UniProtKB-UniRule"/>
</dbReference>
<comment type="caution">
    <text evidence="7">The sequence shown here is derived from an EMBL/GenBank/DDBJ whole genome shotgun (WGS) entry which is preliminary data.</text>
</comment>
<dbReference type="GO" id="GO:0010181">
    <property type="term" value="F:FMN binding"/>
    <property type="evidence" value="ECO:0007669"/>
    <property type="project" value="UniProtKB-UniRule"/>
</dbReference>
<keyword evidence="3 4" id="KW-0436">Ligase</keyword>
<comment type="catalytic activity">
    <reaction evidence="3 4">
        <text>(R)-4'-phosphopantothenate + L-cysteine + CTP = N-[(R)-4-phosphopantothenoyl]-L-cysteine + CMP + diphosphate + H(+)</text>
        <dbReference type="Rhea" id="RHEA:19397"/>
        <dbReference type="ChEBI" id="CHEBI:10986"/>
        <dbReference type="ChEBI" id="CHEBI:15378"/>
        <dbReference type="ChEBI" id="CHEBI:33019"/>
        <dbReference type="ChEBI" id="CHEBI:35235"/>
        <dbReference type="ChEBI" id="CHEBI:37563"/>
        <dbReference type="ChEBI" id="CHEBI:59458"/>
        <dbReference type="ChEBI" id="CHEBI:60377"/>
        <dbReference type="EC" id="6.3.2.5"/>
    </reaction>
</comment>
<dbReference type="PANTHER" id="PTHR14359:SF6">
    <property type="entry name" value="PHOSPHOPANTOTHENOYLCYSTEINE DECARBOXYLASE"/>
    <property type="match status" value="1"/>
</dbReference>
<dbReference type="SUPFAM" id="SSF52507">
    <property type="entry name" value="Homo-oligomeric flavin-containing Cys decarboxylases, HFCD"/>
    <property type="match status" value="1"/>
</dbReference>
<dbReference type="HAMAP" id="MF_02225">
    <property type="entry name" value="CoaBC"/>
    <property type="match status" value="1"/>
</dbReference>
<dbReference type="SUPFAM" id="SSF102645">
    <property type="entry name" value="CoaB-like"/>
    <property type="match status" value="1"/>
</dbReference>
<dbReference type="InterPro" id="IPR007085">
    <property type="entry name" value="DNA/pantothenate-metab_flavo_C"/>
</dbReference>
<dbReference type="AlphaFoldDB" id="A0AB38A4K9"/>
<feature type="binding site" evidence="3">
    <location>
        <position position="345"/>
    </location>
    <ligand>
        <name>CTP</name>
        <dbReference type="ChEBI" id="CHEBI:37563"/>
    </ligand>
</feature>
<dbReference type="GO" id="GO:0015937">
    <property type="term" value="P:coenzyme A biosynthetic process"/>
    <property type="evidence" value="ECO:0007669"/>
    <property type="project" value="UniProtKB-UniRule"/>
</dbReference>
<dbReference type="RefSeq" id="WP_002563638.1">
    <property type="nucleotide sequence ID" value="NZ_CALJSN010000005.1"/>
</dbReference>
<dbReference type="Pfam" id="PF04127">
    <property type="entry name" value="DFP"/>
    <property type="match status" value="1"/>
</dbReference>
<dbReference type="NCBIfam" id="TIGR00521">
    <property type="entry name" value="coaBC_dfp"/>
    <property type="match status" value="1"/>
</dbReference>
<comment type="function">
    <text evidence="4">Catalyzes two steps in the biosynthesis of coenzyme A. In the first step cysteine is conjugated to 4'-phosphopantothenate to form 4-phosphopantothenoylcysteine, in the latter compound is decarboxylated to form 4'-phosphopantotheine.</text>
</comment>
<dbReference type="EC" id="6.3.2.5" evidence="3"/>
<dbReference type="GO" id="GO:0015941">
    <property type="term" value="P:pantothenate catabolic process"/>
    <property type="evidence" value="ECO:0007669"/>
    <property type="project" value="InterPro"/>
</dbReference>
<evidence type="ECO:0000259" key="5">
    <source>
        <dbReference type="Pfam" id="PF02441"/>
    </source>
</evidence>
<feature type="active site" description="Proton donor" evidence="3">
    <location>
        <position position="162"/>
    </location>
</feature>
<feature type="region of interest" description="Phosphopantothenoylcysteine decarboxylase" evidence="3">
    <location>
        <begin position="1"/>
        <end position="197"/>
    </location>
</feature>
<comment type="function">
    <text evidence="3">Catalyzes two sequential steps in the biosynthesis of coenzyme A. In the first step cysteine is conjugated to 4'-phosphopantothenate to form 4-phosphopantothenoylcysteine. In the second step the latter compound is decarboxylated to form 4'-phosphopantotheine.</text>
</comment>
<evidence type="ECO:0000313" key="7">
    <source>
        <dbReference type="EMBL" id="SEB41204.1"/>
    </source>
</evidence>
<feature type="binding site" evidence="3">
    <location>
        <position position="286"/>
    </location>
    <ligand>
        <name>CTP</name>
        <dbReference type="ChEBI" id="CHEBI:37563"/>
    </ligand>
</feature>
<dbReference type="InterPro" id="IPR035929">
    <property type="entry name" value="CoaB-like_sf"/>
</dbReference>
<dbReference type="Pfam" id="PF02441">
    <property type="entry name" value="Flavoprotein"/>
    <property type="match status" value="1"/>
</dbReference>
<comment type="pathway">
    <text evidence="3 4">Cofactor biosynthesis; coenzyme A biosynthesis; CoA from (R)-pantothenate: step 3/5.</text>
</comment>
<evidence type="ECO:0000256" key="2">
    <source>
        <dbReference type="ARBA" id="ARBA00023239"/>
    </source>
</evidence>
<keyword evidence="3" id="KW-0511">Multifunctional enzyme</keyword>
<feature type="binding site" evidence="3">
    <location>
        <position position="296"/>
    </location>
    <ligand>
        <name>CTP</name>
        <dbReference type="ChEBI" id="CHEBI:37563"/>
    </ligand>
</feature>
<comment type="cofactor">
    <cofactor evidence="3">
        <name>FMN</name>
        <dbReference type="ChEBI" id="CHEBI:58210"/>
    </cofactor>
    <text evidence="3">Binds 1 FMN per subunit.</text>
</comment>
<keyword evidence="3" id="KW-0479">Metal-binding</keyword>
<dbReference type="GO" id="GO:0004632">
    <property type="term" value="F:phosphopantothenate--cysteine ligase activity"/>
    <property type="evidence" value="ECO:0007669"/>
    <property type="project" value="UniProtKB-UniRule"/>
</dbReference>
<comment type="similarity">
    <text evidence="3 4">In the C-terminal section; belongs to the PPC synthetase family.</text>
</comment>
<dbReference type="Proteomes" id="UP000183687">
    <property type="component" value="Unassembled WGS sequence"/>
</dbReference>
<organism evidence="7 8">
    <name type="scientific">Atopobium minutum</name>
    <dbReference type="NCBI Taxonomy" id="1381"/>
    <lineage>
        <taxon>Bacteria</taxon>
        <taxon>Bacillati</taxon>
        <taxon>Actinomycetota</taxon>
        <taxon>Coriobacteriia</taxon>
        <taxon>Coriobacteriales</taxon>
        <taxon>Atopobiaceae</taxon>
        <taxon>Atopobium</taxon>
    </lineage>
</organism>
<dbReference type="Gene3D" id="3.40.50.10300">
    <property type="entry name" value="CoaB-like"/>
    <property type="match status" value="1"/>
</dbReference>
<evidence type="ECO:0000256" key="3">
    <source>
        <dbReference type="HAMAP-Rule" id="MF_02225"/>
    </source>
</evidence>
<accession>A0AB38A4K9</accession>
<comment type="pathway">
    <text evidence="3 4">Cofactor biosynthesis; coenzyme A biosynthesis; CoA from (R)-pantothenate: step 2/5.</text>
</comment>
<name>A0AB38A4K9_9ACTN</name>
<evidence type="ECO:0000256" key="4">
    <source>
        <dbReference type="RuleBase" id="RU364078"/>
    </source>
</evidence>
<proteinExistence type="inferred from homology"/>
<evidence type="ECO:0000313" key="8">
    <source>
        <dbReference type="Proteomes" id="UP000183687"/>
    </source>
</evidence>
<keyword evidence="2 3" id="KW-0456">Lyase</keyword>
<dbReference type="EC" id="4.1.1.36" evidence="3"/>
<reference evidence="7 8" key="1">
    <citation type="submission" date="2016-10" db="EMBL/GenBank/DDBJ databases">
        <authorList>
            <person name="Varghese N."/>
            <person name="Submissions S."/>
        </authorList>
    </citation>
    <scope>NUCLEOTIDE SEQUENCE [LARGE SCALE GENOMIC DNA]</scope>
    <source>
        <strain evidence="7 8">DSM 20586</strain>
    </source>
</reference>
<dbReference type="Gene3D" id="3.40.50.1950">
    <property type="entry name" value="Flavin prenyltransferase-like"/>
    <property type="match status" value="1"/>
</dbReference>
<protein>
    <recommendedName>
        <fullName evidence="3">Coenzyme A biosynthesis bifunctional protein CoaBC</fullName>
    </recommendedName>
    <alternativeName>
        <fullName evidence="3">DNA/pantothenate metabolism flavoprotein</fullName>
    </alternativeName>
    <alternativeName>
        <fullName evidence="3">Phosphopantothenoylcysteine synthetase/decarboxylase</fullName>
        <shortName evidence="3">PPCS-PPCDC</shortName>
    </alternativeName>
    <domain>
        <recommendedName>
            <fullName evidence="3">Phosphopantothenoylcysteine decarboxylase</fullName>
            <shortName evidence="3">PPC decarboxylase</shortName>
            <shortName evidence="3">PPC-DC</shortName>
            <ecNumber evidence="3">4.1.1.36</ecNumber>
        </recommendedName>
        <alternativeName>
            <fullName evidence="3">CoaC</fullName>
        </alternativeName>
    </domain>
    <domain>
        <recommendedName>
            <fullName evidence="3">Phosphopantothenate--cysteine ligase</fullName>
            <ecNumber evidence="3">6.3.2.5</ecNumber>
        </recommendedName>
        <alternativeName>
            <fullName evidence="3">CoaB</fullName>
        </alternativeName>
        <alternativeName>
            <fullName evidence="3">Phosphopantothenoylcysteine synthetase</fullName>
            <shortName evidence="3">PPC synthetase</shortName>
            <shortName evidence="3">PPC-S</shortName>
        </alternativeName>
    </domain>
</protein>
<dbReference type="PANTHER" id="PTHR14359">
    <property type="entry name" value="HOMO-OLIGOMERIC FLAVIN CONTAINING CYS DECARBOXYLASE FAMILY"/>
    <property type="match status" value="1"/>
</dbReference>
<sequence>MLASSSDTAQRHVLLLVSGGIAVYKAIEVMRGLQKAEMDVRVAMTADACKFVGTTTFEALSGHPVATGLYDYPESRIPHIDLSAWADVVVVVPATANILAKMAHGLADEVVSTTLLACEKPIVVAAAMNTRMWNNPATSANVATLMDRGVRFVHPVSGMLACGEMGTGKLAEVSTIVDAVCCSLEQATSGMPLKGKTVVITAGPTHEAIDPVRYISNASSGKMGYALARAARNAGANVVLVSGPVTQEAPWSVTTLPVTSAAQMYDTVVEAFSDADAAILTAAVADYTPAHPSDHKLKKAYELLDQLDLVQTQDILAHISAQAQGRVVIGFAAETDQLIEHAQAKLAQKGCSMIVANDVSCPDSSFGSNTNRVALITKDAVEQLPTMSKDKVAAHIIDALIQRMNEAGS</sequence>
<comment type="similarity">
    <text evidence="3 4">In the N-terminal section; belongs to the HFCD (homo-oligomeric flavin containing Cys decarboxylase) superfamily.</text>
</comment>